<keyword evidence="2" id="KW-0479">Metal-binding</keyword>
<dbReference type="GO" id="GO:0051539">
    <property type="term" value="F:4 iron, 4 sulfur cluster binding"/>
    <property type="evidence" value="ECO:0007669"/>
    <property type="project" value="UniProtKB-KW"/>
</dbReference>
<evidence type="ECO:0000259" key="5">
    <source>
        <dbReference type="PROSITE" id="PS51656"/>
    </source>
</evidence>
<evidence type="ECO:0000313" key="7">
    <source>
        <dbReference type="Proteomes" id="UP000229340"/>
    </source>
</evidence>
<dbReference type="EMBL" id="CP024444">
    <property type="protein sequence ID" value="ATR79652.1"/>
    <property type="molecule type" value="Genomic_DNA"/>
</dbReference>
<keyword evidence="6" id="KW-0614">Plasmid</keyword>
<feature type="domain" description="4Fe-4S" evidence="5">
    <location>
        <begin position="23"/>
        <end position="81"/>
    </location>
</feature>
<sequence>MNDRLSALPILFNSLHIEELDDEHKIIIRQIDEILPQTQCGLCGHMHGCLPYAYGIVMNEVAHNLCVPGGQAVRRVRTTHH</sequence>
<dbReference type="InterPro" id="IPR007202">
    <property type="entry name" value="4Fe-4S_dom"/>
</dbReference>
<keyword evidence="3" id="KW-0408">Iron</keyword>
<dbReference type="Proteomes" id="UP000229340">
    <property type="component" value="Plasmid pNP7-1"/>
</dbReference>
<name>A0A2D2LXB4_FAUOS</name>
<dbReference type="AlphaFoldDB" id="A0A2D2LXB4"/>
<evidence type="ECO:0000313" key="6">
    <source>
        <dbReference type="EMBL" id="ATR79652.1"/>
    </source>
</evidence>
<keyword evidence="1" id="KW-0004">4Fe-4S</keyword>
<evidence type="ECO:0000256" key="3">
    <source>
        <dbReference type="ARBA" id="ARBA00023004"/>
    </source>
</evidence>
<evidence type="ECO:0000256" key="2">
    <source>
        <dbReference type="ARBA" id="ARBA00022723"/>
    </source>
</evidence>
<dbReference type="Pfam" id="PF04060">
    <property type="entry name" value="FeS"/>
    <property type="match status" value="1"/>
</dbReference>
<dbReference type="Gene3D" id="1.10.15.40">
    <property type="entry name" value="Electron transport complex subunit B, putative Fe-S cluster"/>
    <property type="match status" value="1"/>
</dbReference>
<dbReference type="GO" id="GO:0046872">
    <property type="term" value="F:metal ion binding"/>
    <property type="evidence" value="ECO:0007669"/>
    <property type="project" value="UniProtKB-KW"/>
</dbReference>
<evidence type="ECO:0000256" key="1">
    <source>
        <dbReference type="ARBA" id="ARBA00022485"/>
    </source>
</evidence>
<gene>
    <name evidence="6" type="ORF">NP7_09800</name>
</gene>
<accession>A0A2D2LXB4</accession>
<dbReference type="PROSITE" id="PS51656">
    <property type="entry name" value="4FE4S"/>
    <property type="match status" value="1"/>
</dbReference>
<evidence type="ECO:0000256" key="4">
    <source>
        <dbReference type="ARBA" id="ARBA00023014"/>
    </source>
</evidence>
<dbReference type="RefSeq" id="WP_100271022.1">
    <property type="nucleotide sequence ID" value="NZ_CP024444.1"/>
</dbReference>
<protein>
    <recommendedName>
        <fullName evidence="5">4Fe-4S domain-containing protein</fullName>
    </recommendedName>
</protein>
<organism evidence="6 7">
    <name type="scientific">Faucicola osloensis</name>
    <name type="common">Moraxella osloensis</name>
    <dbReference type="NCBI Taxonomy" id="34062"/>
    <lineage>
        <taxon>Bacteria</taxon>
        <taxon>Pseudomonadati</taxon>
        <taxon>Pseudomonadota</taxon>
        <taxon>Gammaproteobacteria</taxon>
        <taxon>Moraxellales</taxon>
        <taxon>Moraxellaceae</taxon>
        <taxon>Faucicola</taxon>
    </lineage>
</organism>
<proteinExistence type="predicted"/>
<geneLocation type="plasmid" evidence="7">
    <name>pnp7-1</name>
</geneLocation>
<reference evidence="7" key="1">
    <citation type="submission" date="2017-10" db="EMBL/GenBank/DDBJ databases">
        <title>Complete genome sequence of Moraxella osloensis NP7 isolated from human skin.</title>
        <authorList>
            <person name="Lee K."/>
            <person name="Lim J.Y."/>
            <person name="Hwang I."/>
        </authorList>
    </citation>
    <scope>NUCLEOTIDE SEQUENCE [LARGE SCALE GENOMIC DNA]</scope>
    <source>
        <strain evidence="7">NP7</strain>
        <plasmid evidence="7">pnp7-1</plasmid>
    </source>
</reference>
<keyword evidence="4" id="KW-0411">Iron-sulfur</keyword>